<dbReference type="Proteomes" id="UP001055811">
    <property type="component" value="Linkage Group LG02"/>
</dbReference>
<gene>
    <name evidence="1" type="ORF">L2E82_11708</name>
</gene>
<sequence>MKLKEKEKKDTSLIRKRKRKKPITTLILSYEFFYQLHVHLTPAAYSHCIKPASHPTRYTHFIGNSTTTTTHRQTSGDPPWIFSYWKNLS</sequence>
<proteinExistence type="predicted"/>
<name>A0ACB9GDY0_CICIN</name>
<protein>
    <submittedName>
        <fullName evidence="1">Uncharacterized protein</fullName>
    </submittedName>
</protein>
<organism evidence="1 2">
    <name type="scientific">Cichorium intybus</name>
    <name type="common">Chicory</name>
    <dbReference type="NCBI Taxonomy" id="13427"/>
    <lineage>
        <taxon>Eukaryota</taxon>
        <taxon>Viridiplantae</taxon>
        <taxon>Streptophyta</taxon>
        <taxon>Embryophyta</taxon>
        <taxon>Tracheophyta</taxon>
        <taxon>Spermatophyta</taxon>
        <taxon>Magnoliopsida</taxon>
        <taxon>eudicotyledons</taxon>
        <taxon>Gunneridae</taxon>
        <taxon>Pentapetalae</taxon>
        <taxon>asterids</taxon>
        <taxon>campanulids</taxon>
        <taxon>Asterales</taxon>
        <taxon>Asteraceae</taxon>
        <taxon>Cichorioideae</taxon>
        <taxon>Cichorieae</taxon>
        <taxon>Cichoriinae</taxon>
        <taxon>Cichorium</taxon>
    </lineage>
</organism>
<evidence type="ECO:0000313" key="1">
    <source>
        <dbReference type="EMBL" id="KAI3781687.1"/>
    </source>
</evidence>
<dbReference type="EMBL" id="CM042010">
    <property type="protein sequence ID" value="KAI3781687.1"/>
    <property type="molecule type" value="Genomic_DNA"/>
</dbReference>
<evidence type="ECO:0000313" key="2">
    <source>
        <dbReference type="Proteomes" id="UP001055811"/>
    </source>
</evidence>
<reference evidence="2" key="1">
    <citation type="journal article" date="2022" name="Mol. Ecol. Resour.">
        <title>The genomes of chicory, endive, great burdock and yacon provide insights into Asteraceae palaeo-polyploidization history and plant inulin production.</title>
        <authorList>
            <person name="Fan W."/>
            <person name="Wang S."/>
            <person name="Wang H."/>
            <person name="Wang A."/>
            <person name="Jiang F."/>
            <person name="Liu H."/>
            <person name="Zhao H."/>
            <person name="Xu D."/>
            <person name="Zhang Y."/>
        </authorList>
    </citation>
    <scope>NUCLEOTIDE SEQUENCE [LARGE SCALE GENOMIC DNA]</scope>
    <source>
        <strain evidence="2">cv. Punajuju</strain>
    </source>
</reference>
<reference evidence="1 2" key="2">
    <citation type="journal article" date="2022" name="Mol. Ecol. Resour.">
        <title>The genomes of chicory, endive, great burdock and yacon provide insights into Asteraceae paleo-polyploidization history and plant inulin production.</title>
        <authorList>
            <person name="Fan W."/>
            <person name="Wang S."/>
            <person name="Wang H."/>
            <person name="Wang A."/>
            <person name="Jiang F."/>
            <person name="Liu H."/>
            <person name="Zhao H."/>
            <person name="Xu D."/>
            <person name="Zhang Y."/>
        </authorList>
    </citation>
    <scope>NUCLEOTIDE SEQUENCE [LARGE SCALE GENOMIC DNA]</scope>
    <source>
        <strain evidence="2">cv. Punajuju</strain>
        <tissue evidence="1">Leaves</tissue>
    </source>
</reference>
<accession>A0ACB9GDY0</accession>
<comment type="caution">
    <text evidence="1">The sequence shown here is derived from an EMBL/GenBank/DDBJ whole genome shotgun (WGS) entry which is preliminary data.</text>
</comment>
<keyword evidence="2" id="KW-1185">Reference proteome</keyword>